<dbReference type="Proteomes" id="UP001139409">
    <property type="component" value="Unassembled WGS sequence"/>
</dbReference>
<evidence type="ECO:0000313" key="2">
    <source>
        <dbReference type="EMBL" id="MCA6074760.1"/>
    </source>
</evidence>
<evidence type="ECO:0000256" key="1">
    <source>
        <dbReference type="SAM" id="Coils"/>
    </source>
</evidence>
<proteinExistence type="predicted"/>
<dbReference type="RefSeq" id="WP_225697873.1">
    <property type="nucleotide sequence ID" value="NZ_JAIXNE010000002.1"/>
</dbReference>
<reference evidence="4" key="1">
    <citation type="submission" date="2021-09" db="EMBL/GenBank/DDBJ databases">
        <title>Fulvivirga sp. isolated from coastal sediment.</title>
        <authorList>
            <person name="Yu H."/>
        </authorList>
    </citation>
    <scope>NUCLEOTIDE SEQUENCE</scope>
    <source>
        <strain evidence="4">1062</strain>
    </source>
</reference>
<accession>A0A9X1HTN3</accession>
<comment type="caution">
    <text evidence="4">The sequence shown here is derived from an EMBL/GenBank/DDBJ whole genome shotgun (WGS) entry which is preliminary data.</text>
</comment>
<evidence type="ECO:0000313" key="3">
    <source>
        <dbReference type="EMBL" id="MCA6075937.1"/>
    </source>
</evidence>
<name>A0A9X1HTN3_9BACT</name>
<dbReference type="EMBL" id="JAIXNE010000004">
    <property type="protein sequence ID" value="MCA6077065.1"/>
    <property type="molecule type" value="Genomic_DNA"/>
</dbReference>
<organism evidence="4 5">
    <name type="scientific">Fulvivirga sedimenti</name>
    <dbReference type="NCBI Taxonomy" id="2879465"/>
    <lineage>
        <taxon>Bacteria</taxon>
        <taxon>Pseudomonadati</taxon>
        <taxon>Bacteroidota</taxon>
        <taxon>Cytophagia</taxon>
        <taxon>Cytophagales</taxon>
        <taxon>Fulvivirgaceae</taxon>
        <taxon>Fulvivirga</taxon>
    </lineage>
</organism>
<sequence length="194" mass="21715">MTAVIPGMMVFAGCQEVPQEQIENTIAIVDSLELKGANVFAPESFQKLRDSLNNTIAQVEMEKAKFLEDYTSEIKQLEGVASFAEEVNLETAEKKEEVRNEVLTTVEEVRSLLEENNQMILQVSQSSNVMNLNNDLESLNQEQMELDSTLSETAELLSQGELQLSKERAVLARDKAVTLNNVIKEKYGAKVMIQ</sequence>
<evidence type="ECO:0008006" key="6">
    <source>
        <dbReference type="Google" id="ProtNLM"/>
    </source>
</evidence>
<dbReference type="EMBL" id="JAIXNE010000002">
    <property type="protein sequence ID" value="MCA6074760.1"/>
    <property type="molecule type" value="Genomic_DNA"/>
</dbReference>
<keyword evidence="5" id="KW-1185">Reference proteome</keyword>
<feature type="coiled-coil region" evidence="1">
    <location>
        <begin position="49"/>
        <end position="149"/>
    </location>
</feature>
<gene>
    <name evidence="2" type="ORF">LDX50_07750</name>
    <name evidence="3" type="ORF">LDX50_13720</name>
    <name evidence="4" type="ORF">LDX50_19440</name>
</gene>
<dbReference type="AlphaFoldDB" id="A0A9X1HTN3"/>
<evidence type="ECO:0000313" key="5">
    <source>
        <dbReference type="Proteomes" id="UP001139409"/>
    </source>
</evidence>
<keyword evidence="1" id="KW-0175">Coiled coil</keyword>
<protein>
    <recommendedName>
        <fullName evidence="6">DUF4398 domain-containing protein</fullName>
    </recommendedName>
</protein>
<dbReference type="EMBL" id="JAIXNE010000003">
    <property type="protein sequence ID" value="MCA6075937.1"/>
    <property type="molecule type" value="Genomic_DNA"/>
</dbReference>
<evidence type="ECO:0000313" key="4">
    <source>
        <dbReference type="EMBL" id="MCA6077065.1"/>
    </source>
</evidence>